<protein>
    <submittedName>
        <fullName evidence="2">Uncharacterized protein</fullName>
    </submittedName>
</protein>
<organism evidence="2 3">
    <name type="scientific">Nitrosomonas eutropha</name>
    <dbReference type="NCBI Taxonomy" id="916"/>
    <lineage>
        <taxon>Bacteria</taxon>
        <taxon>Pseudomonadati</taxon>
        <taxon>Pseudomonadota</taxon>
        <taxon>Betaproteobacteria</taxon>
        <taxon>Nitrosomonadales</taxon>
        <taxon>Nitrosomonadaceae</taxon>
        <taxon>Nitrosomonas</taxon>
    </lineage>
</organism>
<evidence type="ECO:0000313" key="3">
    <source>
        <dbReference type="Proteomes" id="UP000183926"/>
    </source>
</evidence>
<feature type="transmembrane region" description="Helical" evidence="1">
    <location>
        <begin position="46"/>
        <end position="70"/>
    </location>
</feature>
<dbReference type="Proteomes" id="UP000183926">
    <property type="component" value="Unassembled WGS sequence"/>
</dbReference>
<gene>
    <name evidence="2" type="ORF">SAMN05216339_101153</name>
</gene>
<evidence type="ECO:0000313" key="2">
    <source>
        <dbReference type="EMBL" id="SFU28711.1"/>
    </source>
</evidence>
<keyword evidence="1" id="KW-0812">Transmembrane</keyword>
<dbReference type="EMBL" id="FPBL01000001">
    <property type="protein sequence ID" value="SFU28711.1"/>
    <property type="molecule type" value="Genomic_DNA"/>
</dbReference>
<evidence type="ECO:0000256" key="1">
    <source>
        <dbReference type="SAM" id="Phobius"/>
    </source>
</evidence>
<dbReference type="RefSeq" id="WP_074926025.1">
    <property type="nucleotide sequence ID" value="NZ_FPBL01000001.1"/>
</dbReference>
<accession>A0A1I7EXT6</accession>
<name>A0A1I7EXT6_9PROT</name>
<keyword evidence="1" id="KW-0472">Membrane</keyword>
<keyword evidence="1" id="KW-1133">Transmembrane helix</keyword>
<feature type="transmembrane region" description="Helical" evidence="1">
    <location>
        <begin position="171"/>
        <end position="198"/>
    </location>
</feature>
<reference evidence="2 3" key="1">
    <citation type="submission" date="2016-10" db="EMBL/GenBank/DDBJ databases">
        <authorList>
            <person name="de Groot N.N."/>
        </authorList>
    </citation>
    <scope>NUCLEOTIDE SEQUENCE [LARGE SCALE GENOMIC DNA]</scope>
    <source>
        <strain evidence="2 3">Nm24</strain>
    </source>
</reference>
<feature type="transmembrane region" description="Helical" evidence="1">
    <location>
        <begin position="210"/>
        <end position="232"/>
    </location>
</feature>
<dbReference type="AlphaFoldDB" id="A0A1I7EXT6"/>
<sequence>MLQFLPVIAPATIFLVKAVFKKQIEDGIADGIITAKYEVERNIWRALFSTFSNISINVTLLTSSVYLLPFITSKEIVIYIICSVYLGSIFYSLYSVIKNMPLVLKIFFDHKLNLKEYVHSEIYIEAYKEAHYQISEKNIVIRILNNFWGASASSIASTISRRTTNIVIKKVTSIVFIVIVLLLVYSLIFRIMVAPLIIENATQFNVFQAAIYPLLYAIDYFFSTNLVSWLMYA</sequence>
<feature type="transmembrane region" description="Helical" evidence="1">
    <location>
        <begin position="76"/>
        <end position="97"/>
    </location>
</feature>
<proteinExistence type="predicted"/>